<proteinExistence type="predicted"/>
<feature type="compositionally biased region" description="Basic and acidic residues" evidence="1">
    <location>
        <begin position="95"/>
        <end position="112"/>
    </location>
</feature>
<feature type="compositionally biased region" description="Polar residues" evidence="1">
    <location>
        <begin position="50"/>
        <end position="82"/>
    </location>
</feature>
<dbReference type="HOGENOM" id="CLU_2150210_0_0_1"/>
<organism evidence="2">
    <name type="scientific">Populus trichocarpa</name>
    <name type="common">Western balsam poplar</name>
    <name type="synonym">Populus balsamifera subsp. trichocarpa</name>
    <dbReference type="NCBI Taxonomy" id="3694"/>
    <lineage>
        <taxon>Eukaryota</taxon>
        <taxon>Viridiplantae</taxon>
        <taxon>Streptophyta</taxon>
        <taxon>Embryophyta</taxon>
        <taxon>Tracheophyta</taxon>
        <taxon>Spermatophyta</taxon>
        <taxon>Magnoliopsida</taxon>
        <taxon>eudicotyledons</taxon>
        <taxon>Gunneridae</taxon>
        <taxon>Pentapetalae</taxon>
        <taxon>rosids</taxon>
        <taxon>fabids</taxon>
        <taxon>Malpighiales</taxon>
        <taxon>Salicaceae</taxon>
        <taxon>Saliceae</taxon>
        <taxon>Populus</taxon>
    </lineage>
</organism>
<dbReference type="EMBL" id="KZ623360">
    <property type="protein sequence ID" value="PNS23655.1"/>
    <property type="molecule type" value="Genomic_DNA"/>
</dbReference>
<sequence>MAESQKKQAREESPTLADQIASQLQDYEASNPAYGQQANLIRFNPPETHQPATQHRSTSAPQNLQAKTTTDSQPAASKTSQLAAHIKQNNKQNNRQKEQESSKEKPKQPNYK</sequence>
<evidence type="ECO:0000313" key="2">
    <source>
        <dbReference type="EMBL" id="PNS23655.1"/>
    </source>
</evidence>
<gene>
    <name evidence="2" type="ORF">POPTR_T047100</name>
</gene>
<reference evidence="2" key="2">
    <citation type="submission" date="2017-07" db="EMBL/GenBank/DDBJ databases">
        <title>WGS assembly of Populus trichocarpa.</title>
        <authorList>
            <person name="Tuskan G."/>
            <person name="Difazio S."/>
            <person name="Jansson S."/>
            <person name="Bohlmann J."/>
            <person name="Grigoriev I."/>
            <person name="Hellsten U."/>
            <person name="Putnam N."/>
            <person name="Ralph S."/>
            <person name="Rombauts S."/>
            <person name="Salamov A."/>
            <person name="Schein J."/>
            <person name="Sterck L."/>
            <person name="Aerts A."/>
            <person name="Bhalerao R."/>
            <person name="Bhalerao R."/>
            <person name="Blaudez D."/>
            <person name="Boerjan W."/>
            <person name="Brun A."/>
            <person name="Brunner A."/>
            <person name="Busov V."/>
            <person name="Campbell M."/>
            <person name="Carlson J."/>
            <person name="Chalot M."/>
            <person name="Chapman J."/>
            <person name="Chen G."/>
            <person name="Cooper D."/>
            <person name="Coutinho P."/>
            <person name="Couturier J."/>
            <person name="Covert S."/>
            <person name="Cronk Q."/>
            <person name="Cunningham R."/>
            <person name="Davis J."/>
            <person name="Degroeve S."/>
            <person name="Dejardin A."/>
            <person name="Depamphilis C."/>
            <person name="Detter J."/>
            <person name="Dirks B."/>
            <person name="Dubchak I."/>
            <person name="Duplessis S."/>
            <person name="Ehlting J."/>
            <person name="Ellis B."/>
            <person name="Gendler K."/>
            <person name="Goodstein D."/>
            <person name="Gribskov M."/>
            <person name="Grimwood J."/>
            <person name="Groover A."/>
            <person name="Gunter L."/>
            <person name="Hamberger B."/>
            <person name="Heinze B."/>
            <person name="Helariutta Y."/>
            <person name="Henrissat B."/>
            <person name="Holligan D."/>
            <person name="Holt R."/>
            <person name="Huang W."/>
            <person name="Islam-Faridi N."/>
            <person name="Jones S."/>
            <person name="Jones-Rhoades M."/>
            <person name="Jorgensen R."/>
            <person name="Joshi C."/>
            <person name="Kangasjarvi J."/>
            <person name="Karlsson J."/>
            <person name="Kelleher C."/>
            <person name="Kirkpatrick R."/>
            <person name="Kirst M."/>
            <person name="Kohler A."/>
            <person name="Kalluri U."/>
            <person name="Larimer F."/>
            <person name="Leebens-Mack J."/>
            <person name="Leple J."/>
            <person name="Locascio P."/>
            <person name="Lou Y."/>
            <person name="Lucas S."/>
            <person name="Martin F."/>
            <person name="Montanini B."/>
            <person name="Napoli C."/>
            <person name="Nelson D."/>
            <person name="Nelson C."/>
            <person name="Nieminen K."/>
            <person name="Nilsson O."/>
            <person name="Pereda V."/>
            <person name="Peter G."/>
            <person name="Philippe R."/>
            <person name="Pilate G."/>
            <person name="Poliakov A."/>
            <person name="Razumovskaya J."/>
            <person name="Richardson P."/>
            <person name="Rinaldi C."/>
            <person name="Ritland K."/>
            <person name="Rouze P."/>
            <person name="Ryaboy D."/>
            <person name="Schmutz J."/>
            <person name="Schrader J."/>
            <person name="Segerman B."/>
            <person name="Shin H."/>
            <person name="Siddiqui A."/>
            <person name="Sterky F."/>
            <person name="Terry A."/>
            <person name="Tsai C."/>
            <person name="Uberbacher E."/>
            <person name="Unneberg P."/>
            <person name="Vahala J."/>
            <person name="Wall K."/>
            <person name="Wessler S."/>
            <person name="Yang G."/>
            <person name="Yin T."/>
            <person name="Douglas C."/>
            <person name="Marra M."/>
            <person name="Sandberg G."/>
            <person name="Van De Peer Y."/>
            <person name="Rokhsar D."/>
        </authorList>
    </citation>
    <scope>NUCLEOTIDE SEQUENCE</scope>
    <source>
        <strain evidence="2">Nisqually-1</strain>
    </source>
</reference>
<dbReference type="InParanoid" id="B9N8Z0"/>
<accession>B9N8Z0</accession>
<feature type="region of interest" description="Disordered" evidence="1">
    <location>
        <begin position="27"/>
        <end position="112"/>
    </location>
</feature>
<name>B9N8Z0_POPTR</name>
<reference evidence="2" key="1">
    <citation type="journal article" date="2006" name="Science">
        <title>The genome of black cottonwood, Populus trichocarpa (Torr. &amp; Gray).</title>
        <authorList>
            <person name="Tuskan G.A."/>
            <person name="Difazio S."/>
            <person name="Jansson S."/>
            <person name="Bohlmann J."/>
            <person name="Grigoriev I."/>
            <person name="Hellsten U."/>
            <person name="Putnam N."/>
            <person name="Ralph S."/>
            <person name="Rombauts S."/>
            <person name="Salamov A."/>
            <person name="Schein J."/>
            <person name="Sterck L."/>
            <person name="Aerts A."/>
            <person name="Bhalerao R.R."/>
            <person name="Bhalerao R.P."/>
            <person name="Blaudez D."/>
            <person name="Boerjan W."/>
            <person name="Brun A."/>
            <person name="Brunner A."/>
            <person name="Busov V."/>
            <person name="Campbell M."/>
            <person name="Carlson J."/>
            <person name="Chalot M."/>
            <person name="Chapman J."/>
            <person name="Chen G.L."/>
            <person name="Cooper D."/>
            <person name="Coutinho P.M."/>
            <person name="Couturier J."/>
            <person name="Covert S."/>
            <person name="Cronk Q."/>
            <person name="Cunningham R."/>
            <person name="Davis J."/>
            <person name="Degroeve S."/>
            <person name="Dejardin A."/>
            <person name="Depamphilis C."/>
            <person name="Detter J."/>
            <person name="Dirks B."/>
            <person name="Dubchak I."/>
            <person name="Duplessis S."/>
            <person name="Ehlting J."/>
            <person name="Ellis B."/>
            <person name="Gendler K."/>
            <person name="Goodstein D."/>
            <person name="Gribskov M."/>
            <person name="Grimwood J."/>
            <person name="Groover A."/>
            <person name="Gunter L."/>
            <person name="Hamberger B."/>
            <person name="Heinze B."/>
            <person name="Helariutta Y."/>
            <person name="Henrissat B."/>
            <person name="Holligan D."/>
            <person name="Holt R."/>
            <person name="Huang W."/>
            <person name="Islam-Faridi N."/>
            <person name="Jones S."/>
            <person name="Jones-Rhoades M."/>
            <person name="Jorgensen R."/>
            <person name="Joshi C."/>
            <person name="Kangasjarvi J."/>
            <person name="Karlsson J."/>
            <person name="Kelleher C."/>
            <person name="Kirkpatrick R."/>
            <person name="Kirst M."/>
            <person name="Kohler A."/>
            <person name="Kalluri U."/>
            <person name="Larimer F."/>
            <person name="Leebens-Mack J."/>
            <person name="Leple J.C."/>
            <person name="Locascio P."/>
            <person name="Lou Y."/>
            <person name="Lucas S."/>
            <person name="Martin F."/>
            <person name="Montanini B."/>
            <person name="Napoli C."/>
            <person name="Nelson D.R."/>
            <person name="Nelson C."/>
            <person name="Nieminen K."/>
            <person name="Nilsson O."/>
            <person name="Pereda V."/>
            <person name="Peter G."/>
            <person name="Philippe R."/>
            <person name="Pilate G."/>
            <person name="Poliakov A."/>
            <person name="Razumovskaya J."/>
            <person name="Richardson P."/>
            <person name="Rinaldi C."/>
            <person name="Ritland K."/>
            <person name="Rouze P."/>
            <person name="Ryaboy D."/>
            <person name="Schmutz J."/>
            <person name="Schrader J."/>
            <person name="Segerman B."/>
            <person name="Shin H."/>
            <person name="Siddiqui A."/>
            <person name="Sterky F."/>
            <person name="Terry A."/>
            <person name="Tsai C.J."/>
            <person name="Uberbacher E."/>
            <person name="Unneberg P."/>
            <person name="Vahala J."/>
            <person name="Wall K."/>
            <person name="Wessler S."/>
            <person name="Yang G."/>
            <person name="Yin T."/>
            <person name="Douglas C."/>
            <person name="Marra M."/>
            <person name="Sandberg G."/>
            <person name="Van de Peer Y."/>
            <person name="Rokhsar D."/>
        </authorList>
    </citation>
    <scope>NUCLEOTIDE SEQUENCE [LARGE SCALE GENOMIC DNA]</scope>
    <source>
        <strain evidence="2">Nisqually-1</strain>
    </source>
</reference>
<evidence type="ECO:0000256" key="1">
    <source>
        <dbReference type="SAM" id="MobiDB-lite"/>
    </source>
</evidence>
<dbReference type="AlphaFoldDB" id="B9N8Z0"/>
<protein>
    <submittedName>
        <fullName evidence="2">Uncharacterized protein</fullName>
    </submittedName>
</protein>